<dbReference type="PRINTS" id="PR00385">
    <property type="entry name" value="P450"/>
</dbReference>
<comment type="cofactor">
    <cofactor evidence="1 13">
        <name>heme</name>
        <dbReference type="ChEBI" id="CHEBI:30413"/>
    </cofactor>
</comment>
<evidence type="ECO:0000256" key="7">
    <source>
        <dbReference type="ARBA" id="ARBA00022824"/>
    </source>
</evidence>
<proteinExistence type="inferred from homology"/>
<keyword evidence="11 14" id="KW-0503">Monooxygenase</keyword>
<organism evidence="15 16">
    <name type="scientific">Littorina saxatilis</name>
    <dbReference type="NCBI Taxonomy" id="31220"/>
    <lineage>
        <taxon>Eukaryota</taxon>
        <taxon>Metazoa</taxon>
        <taxon>Spiralia</taxon>
        <taxon>Lophotrochozoa</taxon>
        <taxon>Mollusca</taxon>
        <taxon>Gastropoda</taxon>
        <taxon>Caenogastropoda</taxon>
        <taxon>Littorinimorpha</taxon>
        <taxon>Littorinoidea</taxon>
        <taxon>Littorinidae</taxon>
        <taxon>Littorina</taxon>
    </lineage>
</organism>
<sequence>MLSPSQGVLTFVKGVSNRLPGSSPTQALLVGALVGFLAYVLTRKRYRLPPGPWAWPLVGNLSLTRDDQEAFYVKLRRLAVERYGPVITVHLGTVRCVTLNSVEVITEALVHKGADFAGRPYQHSLHEMTDGCKNVAFADYGPGWKLRRKLALQAIRHYMRGAQMENAVHEVVAVTADKMLAEPGAFDPKGYISVLMFRILDSIFFGQTKPRDCPPPEQVMDVFDQFAKESGERFLEDVVPLVRFCPTPRFRRAMKVVDQFTDYIRKNIEEHRKSFSPDNIRDLTDSILLAQIEAARADGKETMEQFSDSHVVRTIWDILAAGIDTSRTTLHWALLFLAGHPKVQTRMQAEIDAATGPRLPQLADKPNLPYCEATLYEVMRLSSVVPTSLPHNTMCDTTVGGYDVPKNTLVLVNLWAAMHDPGKWEQPEEFKPERFLDAEGQLSAKQESWMPFSTGRRSCIGESVVKPELVLILACLLKTLSVSLAPGQEYRVTTRLVSLFLNSPLPYSIAVTPRNK</sequence>
<evidence type="ECO:0000256" key="14">
    <source>
        <dbReference type="RuleBase" id="RU000461"/>
    </source>
</evidence>
<dbReference type="AlphaFoldDB" id="A0AAN9AI98"/>
<dbReference type="PROSITE" id="PS00086">
    <property type="entry name" value="CYTOCHROME_P450"/>
    <property type="match status" value="1"/>
</dbReference>
<keyword evidence="5 13" id="KW-0349">Heme</keyword>
<comment type="caution">
    <text evidence="15">The sequence shown here is derived from an EMBL/GenBank/DDBJ whole genome shotgun (WGS) entry which is preliminary data.</text>
</comment>
<keyword evidence="6 13" id="KW-0479">Metal-binding</keyword>
<comment type="subcellular location">
    <subcellularLocation>
        <location evidence="3">Endoplasmic reticulum membrane</location>
        <topology evidence="3">Peripheral membrane protein</topology>
    </subcellularLocation>
    <subcellularLocation>
        <location evidence="2">Microsome membrane</location>
        <topology evidence="2">Peripheral membrane protein</topology>
    </subcellularLocation>
</comment>
<keyword evidence="10 13" id="KW-0408">Iron</keyword>
<dbReference type="InterPro" id="IPR017972">
    <property type="entry name" value="Cyt_P450_CS"/>
</dbReference>
<evidence type="ECO:0000256" key="3">
    <source>
        <dbReference type="ARBA" id="ARBA00004406"/>
    </source>
</evidence>
<evidence type="ECO:0000313" key="15">
    <source>
        <dbReference type="EMBL" id="KAK7087428.1"/>
    </source>
</evidence>
<keyword evidence="8" id="KW-0492">Microsome</keyword>
<keyword evidence="7" id="KW-0256">Endoplasmic reticulum</keyword>
<dbReference type="InterPro" id="IPR001128">
    <property type="entry name" value="Cyt_P450"/>
</dbReference>
<dbReference type="PRINTS" id="PR00463">
    <property type="entry name" value="EP450I"/>
</dbReference>
<evidence type="ECO:0000256" key="4">
    <source>
        <dbReference type="ARBA" id="ARBA00010617"/>
    </source>
</evidence>
<dbReference type="GO" id="GO:0020037">
    <property type="term" value="F:heme binding"/>
    <property type="evidence" value="ECO:0007669"/>
    <property type="project" value="InterPro"/>
</dbReference>
<comment type="similarity">
    <text evidence="4 14">Belongs to the cytochrome P450 family.</text>
</comment>
<keyword evidence="16" id="KW-1185">Reference proteome</keyword>
<evidence type="ECO:0000256" key="10">
    <source>
        <dbReference type="ARBA" id="ARBA00023004"/>
    </source>
</evidence>
<gene>
    <name evidence="15" type="ORF">V1264_021481</name>
</gene>
<dbReference type="SUPFAM" id="SSF48264">
    <property type="entry name" value="Cytochrome P450"/>
    <property type="match status" value="1"/>
</dbReference>
<name>A0AAN9AI98_9CAEN</name>
<dbReference type="InterPro" id="IPR036396">
    <property type="entry name" value="Cyt_P450_sf"/>
</dbReference>
<keyword evidence="9 14" id="KW-0560">Oxidoreductase</keyword>
<dbReference type="GO" id="GO:0005789">
    <property type="term" value="C:endoplasmic reticulum membrane"/>
    <property type="evidence" value="ECO:0007669"/>
    <property type="project" value="UniProtKB-SubCell"/>
</dbReference>
<evidence type="ECO:0000256" key="5">
    <source>
        <dbReference type="ARBA" id="ARBA00022617"/>
    </source>
</evidence>
<dbReference type="Proteomes" id="UP001374579">
    <property type="component" value="Unassembled WGS sequence"/>
</dbReference>
<dbReference type="InterPro" id="IPR002401">
    <property type="entry name" value="Cyt_P450_E_grp-I"/>
</dbReference>
<dbReference type="GO" id="GO:0004508">
    <property type="term" value="F:steroid 17-alpha-monooxygenase activity"/>
    <property type="evidence" value="ECO:0007669"/>
    <property type="project" value="TreeGrafter"/>
</dbReference>
<evidence type="ECO:0000256" key="2">
    <source>
        <dbReference type="ARBA" id="ARBA00004174"/>
    </source>
</evidence>
<dbReference type="FunFam" id="1.10.630.10:FF:000238">
    <property type="entry name" value="Cytochrome P450 2A6"/>
    <property type="match status" value="1"/>
</dbReference>
<reference evidence="15 16" key="1">
    <citation type="submission" date="2024-02" db="EMBL/GenBank/DDBJ databases">
        <title>Chromosome-scale genome assembly of the rough periwinkle Littorina saxatilis.</title>
        <authorList>
            <person name="De Jode A."/>
            <person name="Faria R."/>
            <person name="Formenti G."/>
            <person name="Sims Y."/>
            <person name="Smith T.P."/>
            <person name="Tracey A."/>
            <person name="Wood J.M.D."/>
            <person name="Zagrodzka Z.B."/>
            <person name="Johannesson K."/>
            <person name="Butlin R.K."/>
            <person name="Leder E.H."/>
        </authorList>
    </citation>
    <scope>NUCLEOTIDE SEQUENCE [LARGE SCALE GENOMIC DNA]</scope>
    <source>
        <strain evidence="15">Snail1</strain>
        <tissue evidence="15">Muscle</tissue>
    </source>
</reference>
<dbReference type="PANTHER" id="PTHR24289">
    <property type="entry name" value="STEROID 17-ALPHA-HYDROXYLASE/17,20 LYASE"/>
    <property type="match status" value="1"/>
</dbReference>
<dbReference type="Gene3D" id="1.10.630.10">
    <property type="entry name" value="Cytochrome P450"/>
    <property type="match status" value="1"/>
</dbReference>
<evidence type="ECO:0000313" key="16">
    <source>
        <dbReference type="Proteomes" id="UP001374579"/>
    </source>
</evidence>
<feature type="binding site" description="axial binding residue" evidence="13">
    <location>
        <position position="459"/>
    </location>
    <ligand>
        <name>heme</name>
        <dbReference type="ChEBI" id="CHEBI:30413"/>
    </ligand>
    <ligandPart>
        <name>Fe</name>
        <dbReference type="ChEBI" id="CHEBI:18248"/>
    </ligandPart>
</feature>
<evidence type="ECO:0000256" key="6">
    <source>
        <dbReference type="ARBA" id="ARBA00022723"/>
    </source>
</evidence>
<evidence type="ECO:0000256" key="1">
    <source>
        <dbReference type="ARBA" id="ARBA00001971"/>
    </source>
</evidence>
<evidence type="ECO:0000256" key="9">
    <source>
        <dbReference type="ARBA" id="ARBA00023002"/>
    </source>
</evidence>
<evidence type="ECO:0000256" key="8">
    <source>
        <dbReference type="ARBA" id="ARBA00022848"/>
    </source>
</evidence>
<evidence type="ECO:0000256" key="13">
    <source>
        <dbReference type="PIRSR" id="PIRSR602401-1"/>
    </source>
</evidence>
<accession>A0AAN9AI98</accession>
<evidence type="ECO:0000256" key="11">
    <source>
        <dbReference type="ARBA" id="ARBA00023033"/>
    </source>
</evidence>
<protein>
    <submittedName>
        <fullName evidence="15">Uncharacterized protein</fullName>
    </submittedName>
</protein>
<dbReference type="GO" id="GO:0042446">
    <property type="term" value="P:hormone biosynthetic process"/>
    <property type="evidence" value="ECO:0007669"/>
    <property type="project" value="TreeGrafter"/>
</dbReference>
<evidence type="ECO:0000256" key="12">
    <source>
        <dbReference type="ARBA" id="ARBA00023136"/>
    </source>
</evidence>
<dbReference type="Pfam" id="PF00067">
    <property type="entry name" value="p450"/>
    <property type="match status" value="1"/>
</dbReference>
<dbReference type="GO" id="GO:0042448">
    <property type="term" value="P:progesterone metabolic process"/>
    <property type="evidence" value="ECO:0007669"/>
    <property type="project" value="TreeGrafter"/>
</dbReference>
<dbReference type="EMBL" id="JBAMIC010004070">
    <property type="protein sequence ID" value="KAK7087428.1"/>
    <property type="molecule type" value="Genomic_DNA"/>
</dbReference>
<keyword evidence="12" id="KW-0472">Membrane</keyword>
<dbReference type="GO" id="GO:0005506">
    <property type="term" value="F:iron ion binding"/>
    <property type="evidence" value="ECO:0007669"/>
    <property type="project" value="InterPro"/>
</dbReference>
<dbReference type="PANTHER" id="PTHR24289:SF20">
    <property type="entry name" value="STEROID 17-ALPHA-HYDROXYLASE_17,20 LYASE"/>
    <property type="match status" value="1"/>
</dbReference>